<dbReference type="Gene3D" id="3.40.720.10">
    <property type="entry name" value="Alkaline Phosphatase, subunit A"/>
    <property type="match status" value="1"/>
</dbReference>
<evidence type="ECO:0000256" key="5">
    <source>
        <dbReference type="SAM" id="MobiDB-lite"/>
    </source>
</evidence>
<dbReference type="EMBL" id="DWZH01000022">
    <property type="protein sequence ID" value="HJB09509.1"/>
    <property type="molecule type" value="Genomic_DNA"/>
</dbReference>
<dbReference type="PANTHER" id="PTHR42693">
    <property type="entry name" value="ARYLSULFATASE FAMILY MEMBER"/>
    <property type="match status" value="1"/>
</dbReference>
<evidence type="ECO:0000313" key="8">
    <source>
        <dbReference type="Proteomes" id="UP000823823"/>
    </source>
</evidence>
<evidence type="ECO:0000256" key="3">
    <source>
        <dbReference type="ARBA" id="ARBA00022801"/>
    </source>
</evidence>
<reference evidence="7" key="2">
    <citation type="submission" date="2021-04" db="EMBL/GenBank/DDBJ databases">
        <authorList>
            <person name="Gilroy R."/>
        </authorList>
    </citation>
    <scope>NUCLEOTIDE SEQUENCE</scope>
    <source>
        <strain evidence="7">ChiHjej13B12-24818</strain>
    </source>
</reference>
<dbReference type="InterPro" id="IPR024607">
    <property type="entry name" value="Sulfatase_CS"/>
</dbReference>
<evidence type="ECO:0000313" key="7">
    <source>
        <dbReference type="EMBL" id="HJB09509.1"/>
    </source>
</evidence>
<evidence type="ECO:0000256" key="4">
    <source>
        <dbReference type="ARBA" id="ARBA00022837"/>
    </source>
</evidence>
<sequence>MSPHADARGPVHASTQPPGADEGAPMTARAPASRPQAPNILFVLTDDQGPWALGRESPELVTPTLDRLAAEGTYLERFFCASPVCSPARASLLTGRMPSAHGVHDWLRLEGVDRPHGTYLDGIPTLAGELNGAGYRCAMVGKWHVGYSHDPAPGYDYWYTHRLGGGSYFDAPIWEFDDEAGRTTTDPRETAEPRYFTDAIGDHAVDFLRRHAADDQERPFFLQLSTTAPHDPWTNGNHPEHLVDLYTETDFPSVPAPEPHPWFRREAFADAIEHRHRNLAGYAAAVSGIDRMLSRVLAEMEAQGLLENTIVLFTSDNGFSCGHHGIWGKGNGTFPLNFWENSIRVPFIAWGPGRIAAGRVSDQLLSATSVFATVLELADVSAPPDPLRTGRSFAGLLTEGGDADAPGASEVLVLDEYGDNRMIRTRRWKYVSRRRGPDELYDLDIDPQEEVDLSADPGFAAVRADLSARLSTSFELCSEPELDGWELPVSGYGQRRPLGDTDRQGAFEQ</sequence>
<dbReference type="Pfam" id="PF00884">
    <property type="entry name" value="Sulfatase"/>
    <property type="match status" value="1"/>
</dbReference>
<proteinExistence type="inferred from homology"/>
<dbReference type="PROSITE" id="PS00523">
    <property type="entry name" value="SULFATASE_1"/>
    <property type="match status" value="1"/>
</dbReference>
<dbReference type="InterPro" id="IPR050738">
    <property type="entry name" value="Sulfatase"/>
</dbReference>
<feature type="domain" description="Sulfatase N-terminal" evidence="6">
    <location>
        <begin position="38"/>
        <end position="380"/>
    </location>
</feature>
<feature type="region of interest" description="Disordered" evidence="5">
    <location>
        <begin position="1"/>
        <end position="32"/>
    </location>
</feature>
<dbReference type="AlphaFoldDB" id="A0A9D2LBH4"/>
<comment type="caution">
    <text evidence="7">The sequence shown here is derived from an EMBL/GenBank/DDBJ whole genome shotgun (WGS) entry which is preliminary data.</text>
</comment>
<organism evidence="7 8">
    <name type="scientific">Candidatus Brachybacterium merdavium</name>
    <dbReference type="NCBI Taxonomy" id="2838513"/>
    <lineage>
        <taxon>Bacteria</taxon>
        <taxon>Bacillati</taxon>
        <taxon>Actinomycetota</taxon>
        <taxon>Actinomycetes</taxon>
        <taxon>Micrococcales</taxon>
        <taxon>Dermabacteraceae</taxon>
        <taxon>Brachybacterium</taxon>
    </lineage>
</organism>
<keyword evidence="3 7" id="KW-0378">Hydrolase</keyword>
<gene>
    <name evidence="7" type="ORF">H9786_03085</name>
</gene>
<dbReference type="PANTHER" id="PTHR42693:SF33">
    <property type="entry name" value="ARYLSULFATASE"/>
    <property type="match status" value="1"/>
</dbReference>
<dbReference type="InterPro" id="IPR017850">
    <property type="entry name" value="Alkaline_phosphatase_core_sf"/>
</dbReference>
<evidence type="ECO:0000256" key="2">
    <source>
        <dbReference type="ARBA" id="ARBA00022723"/>
    </source>
</evidence>
<dbReference type="SUPFAM" id="SSF53649">
    <property type="entry name" value="Alkaline phosphatase-like"/>
    <property type="match status" value="1"/>
</dbReference>
<keyword evidence="2" id="KW-0479">Metal-binding</keyword>
<dbReference type="Proteomes" id="UP000823823">
    <property type="component" value="Unassembled WGS sequence"/>
</dbReference>
<reference evidence="7" key="1">
    <citation type="journal article" date="2021" name="PeerJ">
        <title>Extensive microbial diversity within the chicken gut microbiome revealed by metagenomics and culture.</title>
        <authorList>
            <person name="Gilroy R."/>
            <person name="Ravi A."/>
            <person name="Getino M."/>
            <person name="Pursley I."/>
            <person name="Horton D.L."/>
            <person name="Alikhan N.F."/>
            <person name="Baker D."/>
            <person name="Gharbi K."/>
            <person name="Hall N."/>
            <person name="Watson M."/>
            <person name="Adriaenssens E.M."/>
            <person name="Foster-Nyarko E."/>
            <person name="Jarju S."/>
            <person name="Secka A."/>
            <person name="Antonio M."/>
            <person name="Oren A."/>
            <person name="Chaudhuri R.R."/>
            <person name="La Ragione R."/>
            <person name="Hildebrand F."/>
            <person name="Pallen M.J."/>
        </authorList>
    </citation>
    <scope>NUCLEOTIDE SEQUENCE</scope>
    <source>
        <strain evidence="7">ChiHjej13B12-24818</strain>
    </source>
</reference>
<protein>
    <submittedName>
        <fullName evidence="7">Sulfatase-like hydrolase/transferase</fullName>
    </submittedName>
</protein>
<evidence type="ECO:0000256" key="1">
    <source>
        <dbReference type="ARBA" id="ARBA00008779"/>
    </source>
</evidence>
<comment type="similarity">
    <text evidence="1">Belongs to the sulfatase family.</text>
</comment>
<evidence type="ECO:0000259" key="6">
    <source>
        <dbReference type="Pfam" id="PF00884"/>
    </source>
</evidence>
<feature type="region of interest" description="Disordered" evidence="5">
    <location>
        <begin position="483"/>
        <end position="509"/>
    </location>
</feature>
<accession>A0A9D2LBH4</accession>
<dbReference type="InterPro" id="IPR000917">
    <property type="entry name" value="Sulfatase_N"/>
</dbReference>
<keyword evidence="4" id="KW-0106">Calcium</keyword>
<feature type="compositionally biased region" description="Basic and acidic residues" evidence="5">
    <location>
        <begin position="497"/>
        <end position="509"/>
    </location>
</feature>
<name>A0A9D2LBH4_9MICO</name>
<dbReference type="GO" id="GO:0004065">
    <property type="term" value="F:arylsulfatase activity"/>
    <property type="evidence" value="ECO:0007669"/>
    <property type="project" value="TreeGrafter"/>
</dbReference>
<dbReference type="CDD" id="cd16149">
    <property type="entry name" value="sulfatase_like"/>
    <property type="match status" value="1"/>
</dbReference>
<dbReference type="GO" id="GO:0046872">
    <property type="term" value="F:metal ion binding"/>
    <property type="evidence" value="ECO:0007669"/>
    <property type="project" value="UniProtKB-KW"/>
</dbReference>